<dbReference type="VEuPathDB" id="CryptoDB:CPATCC_0018120"/>
<dbReference type="AlphaFoldDB" id="A0A7S7LGY4"/>
<feature type="transmembrane region" description="Helical" evidence="1">
    <location>
        <begin position="141"/>
        <end position="165"/>
    </location>
</feature>
<sequence>MDFSPIKSQLDDSLFGHSSFFGLLLNTLLVLIYFVLGALSVFQSLSALESNTTENVFETNGIKIRPYFLSTFSIGIIFRLLYIIVYLAINILPKFIENGLINKLNILRMFDYLINIVFLASYSIVIALWSSIFTHSRSFEFTIITLLNFALYLTGGGIIVITLLITQKFPVLFNVLYILMGLLHLLFSYFWVHYGSSLFTQINRRQAMHKDLQKDLISKNANFTWNTNSNIINSGFNQVRGTNCLQYGMLNSGQVSIIQFNQDSSANTANTVNTASSSNNSNSSILSGLFIYNKAYSSSINKLRFKIQVLTLVCPISLLISSLYYLLRGFGIVNSNPEILLNTVWTALYTFFAETIPSIALIYGFWSSKNSFLGDTIDKSYNQHNNNVQDNFRCYTRIY</sequence>
<feature type="transmembrane region" description="Helical" evidence="1">
    <location>
        <begin position="20"/>
        <end position="42"/>
    </location>
</feature>
<feature type="transmembrane region" description="Helical" evidence="1">
    <location>
        <begin position="307"/>
        <end position="327"/>
    </location>
</feature>
<name>A0A7S7LGY4_CRYPV</name>
<evidence type="ECO:0000313" key="3">
    <source>
        <dbReference type="Proteomes" id="UP000593906"/>
    </source>
</evidence>
<organism evidence="2 3">
    <name type="scientific">Cryptosporidium parvum</name>
    <dbReference type="NCBI Taxonomy" id="5807"/>
    <lineage>
        <taxon>Eukaryota</taxon>
        <taxon>Sar</taxon>
        <taxon>Alveolata</taxon>
        <taxon>Apicomplexa</taxon>
        <taxon>Conoidasida</taxon>
        <taxon>Coccidia</taxon>
        <taxon>Eucoccidiorida</taxon>
        <taxon>Eimeriorina</taxon>
        <taxon>Cryptosporidiidae</taxon>
        <taxon>Cryptosporidium</taxon>
    </lineage>
</organism>
<evidence type="ECO:0000256" key="1">
    <source>
        <dbReference type="SAM" id="Phobius"/>
    </source>
</evidence>
<dbReference type="Proteomes" id="UP000593906">
    <property type="component" value="Chromosome 4"/>
</dbReference>
<keyword evidence="1" id="KW-1133">Transmembrane helix</keyword>
<dbReference type="EMBL" id="CP044419">
    <property type="protein sequence ID" value="QOY41989.1"/>
    <property type="molecule type" value="Genomic_DNA"/>
</dbReference>
<keyword evidence="1" id="KW-0812">Transmembrane</keyword>
<feature type="transmembrane region" description="Helical" evidence="1">
    <location>
        <begin position="347"/>
        <end position="366"/>
    </location>
</feature>
<gene>
    <name evidence="2" type="ORF">CPATCC_001583</name>
</gene>
<evidence type="ECO:0000313" key="2">
    <source>
        <dbReference type="EMBL" id="QOY41989.1"/>
    </source>
</evidence>
<feature type="transmembrane region" description="Helical" evidence="1">
    <location>
        <begin position="171"/>
        <end position="192"/>
    </location>
</feature>
<reference evidence="2 3" key="1">
    <citation type="submission" date="2019-09" db="EMBL/GenBank/DDBJ databases">
        <title>Consistent, comparative and evidence-based genome assembly and annotation for Cryptosporidium parvum, C. hominis and C. tyzzeri.</title>
        <authorList>
            <person name="Baptista R.P."/>
            <person name="Li Y."/>
            <person name="Sateriale A."/>
            <person name="Ansell B."/>
            <person name="Jex A."/>
            <person name="Sanders M."/>
            <person name="Brooks K."/>
            <person name="Tracey A."/>
            <person name="Berriman M."/>
            <person name="Striepen B."/>
            <person name="Cotton J.A."/>
            <person name="Kissinger J.C."/>
        </authorList>
    </citation>
    <scope>NUCLEOTIDE SEQUENCE [LARGE SCALE GENOMIC DNA]</scope>
    <source>
        <strain evidence="2 3">IOWA-ATCC</strain>
    </source>
</reference>
<keyword evidence="1" id="KW-0472">Membrane</keyword>
<feature type="transmembrane region" description="Helical" evidence="1">
    <location>
        <begin position="67"/>
        <end position="89"/>
    </location>
</feature>
<proteinExistence type="predicted"/>
<protein>
    <submittedName>
        <fullName evidence="2">Uncharacterized protein</fullName>
    </submittedName>
</protein>
<feature type="transmembrane region" description="Helical" evidence="1">
    <location>
        <begin position="109"/>
        <end position="129"/>
    </location>
</feature>
<dbReference type="OMA" id="IQWNTIT"/>
<accession>A0A7S7LGY4</accession>